<sequence>MKVVIAGETVSLGVTEVSPTIGITDYSRRETDDFGVTTVVPRGFARRMSVRFALPFEGVDGLQQRLAGLRATPTRWIADERFAWLDFEGFYKDFQLDLALPPTSFCTLTVEGLAETEVVADAGGDPAPEGRASTFHLIQPVTIGDSALLSSSVPETDHAQWSALTTYPLGARVIKVPTHRVYESVAAANLGNDPAGTSGKWIDIGPTNRWAMFDQALGTSTVSVGLIAVTLDVSGVNAVALLDSTATSVRVQAAGYDRTQAVGPGTVAFLDMPDIDGELTVTIEAAGTISVGTLIVGRGVSLGVTEAAPTAGINDFSRKEFDDFGEPIVVERAWAKRMSARALIRTDAIDMVANRIAAVRARPSLWIGDAEIDSLVVYGFFRDFSIEVGENVSTLSLSIEGLSKAVPAPPYVPPPYPGATPGAPNGSPIGGTLDPQTGEVDGGRPAEEVLEQIDQVEATAALTAAELDALSATVDAAEAEIAGALNSIGDLDRGRIAGEAAARQLDRQVSEGADALLRTVVEGWKTRRRMRDAGITVDPVTGIVSIRAVEDTSEWLSEAEIRLNAAENSILLRATTSYVDEQIAQAVIDPSQLPELGGLQVRMGAAEVAINGLTASLALKASAATLAALSLTVTDLGTQYDALAGTITTKADNSVVDALGARVGAVETVISTLGNVSSIITTIRQARFVAQDTAEATLKGLLAQHKAGKLRRQQIAEVRSEAYAKIDEGLAAEASRRETLAAEVGAATAAIADVDTARVEGDHANATAIESVAAALDGLESEVAAEVARLDLADVTEAEARAAEILAIEASLGEMSGSITELYEVVVTAEGATAKALSEIDVNGRVLAFYRTNDGTRTATVFRTDKFGLVDPDTDEQYFGVDDAGAYFRNINIQMFGPGGTAMKVTGVGFGSTNQFIEWFGPTMPLAACTEANGTYWLKLDGSAYFGGTLTAGARKNAQQTTELAENAQIVVGPFGTAGGLKVVTLSYFYLRERIGPGPGVSGTSSATVVLEKLEGGLWVIKATLNVSGSNFTLPPSEPGAFDGQARTEMGGSLTFTDNAAGTSDVSYRGRIVTRTVAEITGASPHPDIQQQTVSVMSIEE</sequence>
<accession>A0A1L6J7X6</accession>
<protein>
    <recommendedName>
        <fullName evidence="7">DUF1983 domain-containing protein</fullName>
    </recommendedName>
</protein>
<dbReference type="KEGG" id="skr:BRX40_05625"/>
<dbReference type="RefSeq" id="WP_075150955.1">
    <property type="nucleotide sequence ID" value="NZ_CP018820.1"/>
</dbReference>
<gene>
    <name evidence="3" type="ORF">BRX40_05625</name>
    <name evidence="4" type="ORF">CA257_00385</name>
</gene>
<dbReference type="Proteomes" id="UP000185161">
    <property type="component" value="Chromosome"/>
</dbReference>
<proteinExistence type="predicted"/>
<evidence type="ECO:0000313" key="6">
    <source>
        <dbReference type="Proteomes" id="UP000286681"/>
    </source>
</evidence>
<dbReference type="OrthoDB" id="7456251at2"/>
<dbReference type="GeneID" id="44132035"/>
<organism evidence="3 5">
    <name type="scientific">Sphingomonas koreensis</name>
    <dbReference type="NCBI Taxonomy" id="93064"/>
    <lineage>
        <taxon>Bacteria</taxon>
        <taxon>Pseudomonadati</taxon>
        <taxon>Pseudomonadota</taxon>
        <taxon>Alphaproteobacteria</taxon>
        <taxon>Sphingomonadales</taxon>
        <taxon>Sphingomonadaceae</taxon>
        <taxon>Sphingomonas</taxon>
    </lineage>
</organism>
<evidence type="ECO:0000313" key="4">
    <source>
        <dbReference type="EMBL" id="RSV07984.1"/>
    </source>
</evidence>
<evidence type="ECO:0008006" key="7">
    <source>
        <dbReference type="Google" id="ProtNLM"/>
    </source>
</evidence>
<evidence type="ECO:0000256" key="2">
    <source>
        <dbReference type="SAM" id="MobiDB-lite"/>
    </source>
</evidence>
<keyword evidence="5" id="KW-1185">Reference proteome</keyword>
<dbReference type="Proteomes" id="UP000286681">
    <property type="component" value="Unassembled WGS sequence"/>
</dbReference>
<evidence type="ECO:0000313" key="5">
    <source>
        <dbReference type="Proteomes" id="UP000185161"/>
    </source>
</evidence>
<reference evidence="3" key="1">
    <citation type="submission" date="2016-12" db="EMBL/GenBank/DDBJ databases">
        <title>Whole genome sequencing of Sphingomonas koreensis.</title>
        <authorList>
            <person name="Conlan S."/>
            <person name="Thomas P.J."/>
            <person name="Mullikin J."/>
            <person name="Palmore T.N."/>
            <person name="Frank K.M."/>
            <person name="Segre J.A."/>
        </authorList>
    </citation>
    <scope>NUCLEOTIDE SEQUENCE</scope>
    <source>
        <strain evidence="3">ABOJV</strain>
    </source>
</reference>
<evidence type="ECO:0000313" key="3">
    <source>
        <dbReference type="EMBL" id="APR51984.1"/>
    </source>
</evidence>
<feature type="region of interest" description="Disordered" evidence="2">
    <location>
        <begin position="418"/>
        <end position="443"/>
    </location>
</feature>
<dbReference type="STRING" id="93064.BRX40_05625"/>
<dbReference type="EMBL" id="CP018820">
    <property type="protein sequence ID" value="APR51984.1"/>
    <property type="molecule type" value="Genomic_DNA"/>
</dbReference>
<reference evidence="4 6" key="3">
    <citation type="submission" date="2018-07" db="EMBL/GenBank/DDBJ databases">
        <title>Genomic and Epidemiologic Investigation of an Indolent Hospital Outbreak.</title>
        <authorList>
            <person name="Johnson R.C."/>
            <person name="Deming C."/>
            <person name="Conlan S."/>
            <person name="Zellmer C.J."/>
            <person name="Michelin A.V."/>
            <person name="Lee-Lin S."/>
            <person name="Thomas P.J."/>
            <person name="Park M."/>
            <person name="Weingarten R.A."/>
            <person name="Less J."/>
            <person name="Dekker J.P."/>
            <person name="Frank K.M."/>
            <person name="Musser K.A."/>
            <person name="Mcquiston J.R."/>
            <person name="Henderson D.K."/>
            <person name="Lau A.F."/>
            <person name="Palmore T.N."/>
            <person name="Segre J.A."/>
        </authorList>
    </citation>
    <scope>NUCLEOTIDE SEQUENCE [LARGE SCALE GENOMIC DNA]</scope>
    <source>
        <strain evidence="4 6">SK-NIH.Env10_0317</strain>
    </source>
</reference>
<dbReference type="EMBL" id="QQWO01000001">
    <property type="protein sequence ID" value="RSV07984.1"/>
    <property type="molecule type" value="Genomic_DNA"/>
</dbReference>
<name>A0A1L6J7X6_9SPHN</name>
<dbReference type="AlphaFoldDB" id="A0A1L6J7X6"/>
<keyword evidence="1" id="KW-0175">Coiled coil</keyword>
<reference evidence="5" key="2">
    <citation type="submission" date="2016-12" db="EMBL/GenBank/DDBJ databases">
        <title>Whole genome sequencing of Sphingomonas sp. ABOJV.</title>
        <authorList>
            <person name="Conlan S."/>
            <person name="Thomas P.J."/>
            <person name="Mullikin J."/>
            <person name="Palmore T.N."/>
            <person name="Frank K.M."/>
            <person name="Segre J.A."/>
        </authorList>
    </citation>
    <scope>NUCLEOTIDE SEQUENCE [LARGE SCALE GENOMIC DNA]</scope>
    <source>
        <strain evidence="5">ABOJV</strain>
    </source>
</reference>
<feature type="coiled-coil region" evidence="1">
    <location>
        <begin position="460"/>
        <end position="487"/>
    </location>
</feature>
<evidence type="ECO:0000256" key="1">
    <source>
        <dbReference type="SAM" id="Coils"/>
    </source>
</evidence>